<name>A0ABR0HZX4_9PEZI</name>
<sequence>MPSATDVVITLRWFDMLVSREACIQLANLDVAALFYIKAGPGTESGGQLGEPLSPTTRSSRFFQLDA</sequence>
<evidence type="ECO:0000313" key="1">
    <source>
        <dbReference type="EMBL" id="KAK4673651.1"/>
    </source>
</evidence>
<comment type="caution">
    <text evidence="1">The sequence shown here is derived from an EMBL/GenBank/DDBJ whole genome shotgun (WGS) entry which is preliminary data.</text>
</comment>
<organism evidence="1 2">
    <name type="scientific">Podospora pseudopauciseta</name>
    <dbReference type="NCBI Taxonomy" id="2093780"/>
    <lineage>
        <taxon>Eukaryota</taxon>
        <taxon>Fungi</taxon>
        <taxon>Dikarya</taxon>
        <taxon>Ascomycota</taxon>
        <taxon>Pezizomycotina</taxon>
        <taxon>Sordariomycetes</taxon>
        <taxon>Sordariomycetidae</taxon>
        <taxon>Sordariales</taxon>
        <taxon>Podosporaceae</taxon>
        <taxon>Podospora</taxon>
    </lineage>
</organism>
<gene>
    <name evidence="1" type="ORF">QC763_0016210</name>
</gene>
<dbReference type="GeneID" id="87925257"/>
<reference evidence="1 2" key="1">
    <citation type="journal article" date="2023" name="bioRxiv">
        <title>High-quality genome assemblies of four members of thePodospora anserinaspecies complex.</title>
        <authorList>
            <person name="Ament-Velasquez S.L."/>
            <person name="Vogan A.A."/>
            <person name="Wallerman O."/>
            <person name="Hartmann F."/>
            <person name="Gautier V."/>
            <person name="Silar P."/>
            <person name="Giraud T."/>
            <person name="Johannesson H."/>
        </authorList>
    </citation>
    <scope>NUCLEOTIDE SEQUENCE [LARGE SCALE GENOMIC DNA]</scope>
    <source>
        <strain evidence="1 2">CBS 411.78</strain>
    </source>
</reference>
<dbReference type="Proteomes" id="UP001326199">
    <property type="component" value="Unassembled WGS sequence"/>
</dbReference>
<dbReference type="EMBL" id="JAFFHB010000001">
    <property type="protein sequence ID" value="KAK4673651.1"/>
    <property type="molecule type" value="Genomic_DNA"/>
</dbReference>
<proteinExistence type="predicted"/>
<keyword evidence="2" id="KW-1185">Reference proteome</keyword>
<protein>
    <submittedName>
        <fullName evidence="1">Uncharacterized protein</fullName>
    </submittedName>
</protein>
<accession>A0ABR0HZX4</accession>
<dbReference type="RefSeq" id="XP_062770973.1">
    <property type="nucleotide sequence ID" value="XM_062905316.1"/>
</dbReference>
<evidence type="ECO:0000313" key="2">
    <source>
        <dbReference type="Proteomes" id="UP001326199"/>
    </source>
</evidence>